<dbReference type="HOGENOM" id="CLU_3318325_0_0_4"/>
<sequence>MSWSELEEACASYLNENYECGKSFKCVGGSNSTVSDISF</sequence>
<evidence type="ECO:0000313" key="1">
    <source>
        <dbReference type="EMBL" id="AEP36499.1"/>
    </source>
</evidence>
<dbReference type="AlphaFoldDB" id="G4Q9G2"/>
<keyword evidence="2" id="KW-1185">Reference proteome</keyword>
<name>G4Q9G2_TAYAM</name>
<dbReference type="EMBL" id="CP003059">
    <property type="protein sequence ID" value="AEP36499.1"/>
    <property type="molecule type" value="Genomic_DNA"/>
</dbReference>
<protein>
    <submittedName>
        <fullName evidence="1">Uncharacterized protein</fullName>
    </submittedName>
</protein>
<dbReference type="Proteomes" id="UP000009284">
    <property type="component" value="Chromosome"/>
</dbReference>
<proteinExistence type="predicted"/>
<organism evidence="1 2">
    <name type="scientific">Taylorella asinigenitalis (strain MCE3)</name>
    <dbReference type="NCBI Taxonomy" id="1008459"/>
    <lineage>
        <taxon>Bacteria</taxon>
        <taxon>Pseudomonadati</taxon>
        <taxon>Pseudomonadota</taxon>
        <taxon>Betaproteobacteria</taxon>
        <taxon>Burkholderiales</taxon>
        <taxon>Alcaligenaceae</taxon>
        <taxon>Taylorella</taxon>
    </lineage>
</organism>
<gene>
    <name evidence="1" type="ordered locus">TASI_0728</name>
</gene>
<evidence type="ECO:0000313" key="2">
    <source>
        <dbReference type="Proteomes" id="UP000009284"/>
    </source>
</evidence>
<dbReference type="KEGG" id="tas:TASI_0728"/>
<reference evidence="1 2" key="2">
    <citation type="journal article" date="2012" name="PLoS ONE">
        <title>Genomic characterization of the taylorella genus.</title>
        <authorList>
            <person name="Hebert L."/>
            <person name="Moumen B."/>
            <person name="Pons N."/>
            <person name="Duquesne F."/>
            <person name="Breuil M.F."/>
            <person name="Goux D."/>
            <person name="Batto J.M."/>
            <person name="Laugier C."/>
            <person name="Renault P."/>
            <person name="Petry S."/>
        </authorList>
    </citation>
    <scope>NUCLEOTIDE SEQUENCE [LARGE SCALE GENOMIC DNA]</scope>
    <source>
        <strain evidence="1 2">MCE3</strain>
    </source>
</reference>
<reference key="1">
    <citation type="submission" date="2011-09" db="EMBL/GenBank/DDBJ databases">
        <title>Genomic characterization of the Taylorella genus.</title>
        <authorList>
            <person name="Hebert L."/>
            <person name="Moumen B."/>
            <person name="Pons N."/>
            <person name="Duquesne F."/>
            <person name="Breuil M.-F."/>
            <person name="Goux D."/>
            <person name="Batto J.-M."/>
            <person name="Renault P."/>
            <person name="Laugier C."/>
            <person name="Petry S."/>
        </authorList>
    </citation>
    <scope>NUCLEOTIDE SEQUENCE</scope>
    <source>
        <strain>MCE3</strain>
    </source>
</reference>
<dbReference type="REBASE" id="40695">
    <property type="entry name" value="TasMCE3ORF727P"/>
</dbReference>
<accession>G4Q9G2</accession>
<dbReference type="STRING" id="1008459.TASI_0728"/>